<feature type="transmembrane region" description="Helical" evidence="3">
    <location>
        <begin position="14"/>
        <end position="35"/>
    </location>
</feature>
<dbReference type="EMBL" id="JAEAOA010002101">
    <property type="protein sequence ID" value="KAK3588829.1"/>
    <property type="molecule type" value="Genomic_DNA"/>
</dbReference>
<organism evidence="5 6">
    <name type="scientific">Potamilus streckersoni</name>
    <dbReference type="NCBI Taxonomy" id="2493646"/>
    <lineage>
        <taxon>Eukaryota</taxon>
        <taxon>Metazoa</taxon>
        <taxon>Spiralia</taxon>
        <taxon>Lophotrochozoa</taxon>
        <taxon>Mollusca</taxon>
        <taxon>Bivalvia</taxon>
        <taxon>Autobranchia</taxon>
        <taxon>Heteroconchia</taxon>
        <taxon>Palaeoheterodonta</taxon>
        <taxon>Unionida</taxon>
        <taxon>Unionoidea</taxon>
        <taxon>Unionidae</taxon>
        <taxon>Ambleminae</taxon>
        <taxon>Lampsilini</taxon>
        <taxon>Potamilus</taxon>
    </lineage>
</organism>
<dbReference type="GO" id="GO:0012505">
    <property type="term" value="C:endomembrane system"/>
    <property type="evidence" value="ECO:0007669"/>
    <property type="project" value="TreeGrafter"/>
</dbReference>
<evidence type="ECO:0000256" key="1">
    <source>
        <dbReference type="ARBA" id="ARBA00038357"/>
    </source>
</evidence>
<dbReference type="InterPro" id="IPR036400">
    <property type="entry name" value="Cyt_B5-like_heme/steroid_sf"/>
</dbReference>
<evidence type="ECO:0000313" key="5">
    <source>
        <dbReference type="EMBL" id="KAK3588829.1"/>
    </source>
</evidence>
<comment type="caution">
    <text evidence="5">The sequence shown here is derived from an EMBL/GenBank/DDBJ whole genome shotgun (WGS) entry which is preliminary data.</text>
</comment>
<comment type="similarity">
    <text evidence="1">Belongs to the cytochrome b5 family. MAPR subfamily.</text>
</comment>
<keyword evidence="3" id="KW-0812">Transmembrane</keyword>
<accession>A0AAE0SBT9</accession>
<dbReference type="SUPFAM" id="SSF55856">
    <property type="entry name" value="Cytochrome b5-like heme/steroid binding domain"/>
    <property type="match status" value="1"/>
</dbReference>
<dbReference type="AlphaFoldDB" id="A0AAE0SBT9"/>
<dbReference type="PANTHER" id="PTHR10281">
    <property type="entry name" value="MEMBRANE-ASSOCIATED PROGESTERONE RECEPTOR COMPONENT-RELATED"/>
    <property type="match status" value="1"/>
</dbReference>
<dbReference type="InterPro" id="IPR050577">
    <property type="entry name" value="MAPR/NEUFC/NENF-like"/>
</dbReference>
<reference evidence="5" key="3">
    <citation type="submission" date="2023-05" db="EMBL/GenBank/DDBJ databases">
        <authorList>
            <person name="Smith C.H."/>
        </authorList>
    </citation>
    <scope>NUCLEOTIDE SEQUENCE</scope>
    <source>
        <strain evidence="5">CHS0354</strain>
        <tissue evidence="5">Mantle</tissue>
    </source>
</reference>
<feature type="region of interest" description="Disordered" evidence="2">
    <location>
        <begin position="247"/>
        <end position="271"/>
    </location>
</feature>
<dbReference type="Pfam" id="PF00173">
    <property type="entry name" value="Cyt-b5"/>
    <property type="match status" value="1"/>
</dbReference>
<evidence type="ECO:0000313" key="6">
    <source>
        <dbReference type="Proteomes" id="UP001195483"/>
    </source>
</evidence>
<feature type="domain" description="Cytochrome b5 heme-binding" evidence="4">
    <location>
        <begin position="65"/>
        <end position="160"/>
    </location>
</feature>
<gene>
    <name evidence="5" type="ORF">CHS0354_035971</name>
</gene>
<name>A0AAE0SBT9_9BIVA</name>
<evidence type="ECO:0000256" key="3">
    <source>
        <dbReference type="SAM" id="Phobius"/>
    </source>
</evidence>
<dbReference type="GO" id="GO:0016020">
    <property type="term" value="C:membrane"/>
    <property type="evidence" value="ECO:0007669"/>
    <property type="project" value="TreeGrafter"/>
</dbReference>
<dbReference type="Gene3D" id="3.10.120.10">
    <property type="entry name" value="Cytochrome b5-like heme/steroid binding domain"/>
    <property type="match status" value="1"/>
</dbReference>
<keyword evidence="6" id="KW-1185">Reference proteome</keyword>
<dbReference type="InterPro" id="IPR001199">
    <property type="entry name" value="Cyt_B5-like_heme/steroid-bd"/>
</dbReference>
<evidence type="ECO:0000256" key="2">
    <source>
        <dbReference type="SAM" id="MobiDB-lite"/>
    </source>
</evidence>
<dbReference type="PANTHER" id="PTHR10281:SF4">
    <property type="entry name" value="NEUFERRICIN"/>
    <property type="match status" value="1"/>
</dbReference>
<proteinExistence type="inferred from homology"/>
<sequence>MAEDNQNVGTLNSFLIYLLSLIVVVIASFFLVPAFHPVRDYVLNLMPFDAREEIIHKSDAHIKILTKAELTKHMGEDGGTIYLAILGKVFDVTKGKQHYGPGGSYSFFTGKDASRAFVSGDFTSQGLTDDVSGLSWTDVLGLVEWVEFYKKDYTHIGVVVGTFYDETGQPTEALKNFQRELEEAKIKQKLQDNDRKLYPGCNSEYRPGVERRLWCSNLSGGVKREWIGRPRQYFQPGQKQPRCACVKDFGPPSDNPNAKNHANRGDLDNPNMKLYEDCDEEAISCSFPDK</sequence>
<protein>
    <recommendedName>
        <fullName evidence="4">Cytochrome b5 heme-binding domain-containing protein</fullName>
    </recommendedName>
</protein>
<keyword evidence="3" id="KW-1133">Transmembrane helix</keyword>
<reference evidence="5" key="1">
    <citation type="journal article" date="2021" name="Genome Biol. Evol.">
        <title>A High-Quality Reference Genome for a Parasitic Bivalve with Doubly Uniparental Inheritance (Bivalvia: Unionida).</title>
        <authorList>
            <person name="Smith C.H."/>
        </authorList>
    </citation>
    <scope>NUCLEOTIDE SEQUENCE</scope>
    <source>
        <strain evidence="5">CHS0354</strain>
    </source>
</reference>
<dbReference type="Proteomes" id="UP001195483">
    <property type="component" value="Unassembled WGS sequence"/>
</dbReference>
<dbReference type="SMART" id="SM01117">
    <property type="entry name" value="Cyt-b5"/>
    <property type="match status" value="1"/>
</dbReference>
<reference evidence="5" key="2">
    <citation type="journal article" date="2021" name="Genome Biol. Evol.">
        <title>Developing a high-quality reference genome for a parasitic bivalve with doubly uniparental inheritance (Bivalvia: Unionida).</title>
        <authorList>
            <person name="Smith C.H."/>
        </authorList>
    </citation>
    <scope>NUCLEOTIDE SEQUENCE</scope>
    <source>
        <strain evidence="5">CHS0354</strain>
        <tissue evidence="5">Mantle</tissue>
    </source>
</reference>
<evidence type="ECO:0000259" key="4">
    <source>
        <dbReference type="SMART" id="SM01117"/>
    </source>
</evidence>
<keyword evidence="3" id="KW-0472">Membrane</keyword>